<accession>A0A4Y2X3E1</accession>
<evidence type="ECO:0000256" key="1">
    <source>
        <dbReference type="SAM" id="MobiDB-lite"/>
    </source>
</evidence>
<reference evidence="2 3" key="1">
    <citation type="journal article" date="2019" name="Sci. Rep.">
        <title>Orb-weaving spider Araneus ventricosus genome elucidates the spidroin gene catalogue.</title>
        <authorList>
            <person name="Kono N."/>
            <person name="Nakamura H."/>
            <person name="Ohtoshi R."/>
            <person name="Moran D.A.P."/>
            <person name="Shinohara A."/>
            <person name="Yoshida Y."/>
            <person name="Fujiwara M."/>
            <person name="Mori M."/>
            <person name="Tomita M."/>
            <person name="Arakawa K."/>
        </authorList>
    </citation>
    <scope>NUCLEOTIDE SEQUENCE [LARGE SCALE GENOMIC DNA]</scope>
</reference>
<evidence type="ECO:0000313" key="3">
    <source>
        <dbReference type="Proteomes" id="UP000499080"/>
    </source>
</evidence>
<dbReference type="EMBL" id="BGPR01069819">
    <property type="protein sequence ID" value="GBO43404.1"/>
    <property type="molecule type" value="Genomic_DNA"/>
</dbReference>
<comment type="caution">
    <text evidence="2">The sequence shown here is derived from an EMBL/GenBank/DDBJ whole genome shotgun (WGS) entry which is preliminary data.</text>
</comment>
<gene>
    <name evidence="2" type="ORF">AVEN_48098_1</name>
</gene>
<protein>
    <submittedName>
        <fullName evidence="2">Uncharacterized protein</fullName>
    </submittedName>
</protein>
<name>A0A4Y2X3E1_ARAVE</name>
<dbReference type="Proteomes" id="UP000499080">
    <property type="component" value="Unassembled WGS sequence"/>
</dbReference>
<organism evidence="2 3">
    <name type="scientific">Araneus ventricosus</name>
    <name type="common">Orbweaver spider</name>
    <name type="synonym">Epeira ventricosa</name>
    <dbReference type="NCBI Taxonomy" id="182803"/>
    <lineage>
        <taxon>Eukaryota</taxon>
        <taxon>Metazoa</taxon>
        <taxon>Ecdysozoa</taxon>
        <taxon>Arthropoda</taxon>
        <taxon>Chelicerata</taxon>
        <taxon>Arachnida</taxon>
        <taxon>Araneae</taxon>
        <taxon>Araneomorphae</taxon>
        <taxon>Entelegynae</taxon>
        <taxon>Araneoidea</taxon>
        <taxon>Araneidae</taxon>
        <taxon>Araneus</taxon>
    </lineage>
</organism>
<feature type="region of interest" description="Disordered" evidence="1">
    <location>
        <begin position="68"/>
        <end position="91"/>
    </location>
</feature>
<dbReference type="AlphaFoldDB" id="A0A4Y2X3E1"/>
<keyword evidence="3" id="KW-1185">Reference proteome</keyword>
<evidence type="ECO:0000313" key="2">
    <source>
        <dbReference type="EMBL" id="GBO43404.1"/>
    </source>
</evidence>
<proteinExistence type="predicted"/>
<sequence>MTGGGTQALLAIPYQGSENLYLSGGSRRGTYYDSEEDLLTVTMSTVALIILISADSLQGRRHAPWRRDLPHRYYTHSGSENPYLSGDSRRR</sequence>